<dbReference type="Proteomes" id="UP001307849">
    <property type="component" value="Unassembled WGS sequence"/>
</dbReference>
<evidence type="ECO:0000256" key="1">
    <source>
        <dbReference type="ARBA" id="ARBA00022737"/>
    </source>
</evidence>
<dbReference type="InterPro" id="IPR043136">
    <property type="entry name" value="B30.2/SPRY_sf"/>
</dbReference>
<evidence type="ECO:0000313" key="6">
    <source>
        <dbReference type="EMBL" id="KAK6513001.1"/>
    </source>
</evidence>
<proteinExistence type="predicted"/>
<dbReference type="PANTHER" id="PTHR10039">
    <property type="entry name" value="AMELOGENIN"/>
    <property type="match status" value="1"/>
</dbReference>
<dbReference type="PROSITE" id="PS50088">
    <property type="entry name" value="ANK_REPEAT"/>
    <property type="match status" value="1"/>
</dbReference>
<dbReference type="InterPro" id="IPR002110">
    <property type="entry name" value="Ankyrin_rpt"/>
</dbReference>
<dbReference type="CDD" id="cd12885">
    <property type="entry name" value="SPRY_RanBP_like"/>
    <property type="match status" value="1"/>
</dbReference>
<dbReference type="Gene3D" id="2.60.120.920">
    <property type="match status" value="1"/>
</dbReference>
<evidence type="ECO:0000259" key="4">
    <source>
        <dbReference type="Pfam" id="PF00622"/>
    </source>
</evidence>
<dbReference type="Gene3D" id="3.40.50.300">
    <property type="entry name" value="P-loop containing nucleotide triphosphate hydrolases"/>
    <property type="match status" value="1"/>
</dbReference>
<dbReference type="SUPFAM" id="SSF48403">
    <property type="entry name" value="Ankyrin repeat"/>
    <property type="match status" value="1"/>
</dbReference>
<dbReference type="PANTHER" id="PTHR10039:SF17">
    <property type="entry name" value="FUNGAL STAND N-TERMINAL GOODBYE DOMAIN-CONTAINING PROTEIN-RELATED"/>
    <property type="match status" value="1"/>
</dbReference>
<feature type="repeat" description="ANK" evidence="2">
    <location>
        <begin position="1194"/>
        <end position="1226"/>
    </location>
</feature>
<dbReference type="InterPro" id="IPR036770">
    <property type="entry name" value="Ankyrin_rpt-contain_sf"/>
</dbReference>
<evidence type="ECO:0000256" key="3">
    <source>
        <dbReference type="SAM" id="MobiDB-lite"/>
    </source>
</evidence>
<dbReference type="InterPro" id="IPR003877">
    <property type="entry name" value="SPRY_dom"/>
</dbReference>
<dbReference type="InterPro" id="IPR044736">
    <property type="entry name" value="Gid1/RanBPM/SPLA_SPRY"/>
</dbReference>
<feature type="domain" description="Nephrocystin 3-like N-terminal" evidence="5">
    <location>
        <begin position="455"/>
        <end position="512"/>
    </location>
</feature>
<dbReference type="SMART" id="SM00248">
    <property type="entry name" value="ANK"/>
    <property type="match status" value="5"/>
</dbReference>
<dbReference type="InterPro" id="IPR027417">
    <property type="entry name" value="P-loop_NTPase"/>
</dbReference>
<dbReference type="Pfam" id="PF00622">
    <property type="entry name" value="SPRY"/>
    <property type="match status" value="1"/>
</dbReference>
<evidence type="ECO:0000313" key="7">
    <source>
        <dbReference type="Proteomes" id="UP001307849"/>
    </source>
</evidence>
<evidence type="ECO:0000256" key="2">
    <source>
        <dbReference type="PROSITE-ProRule" id="PRU00023"/>
    </source>
</evidence>
<evidence type="ECO:0000259" key="5">
    <source>
        <dbReference type="Pfam" id="PF24883"/>
    </source>
</evidence>
<reference evidence="6 7" key="1">
    <citation type="submission" date="2019-10" db="EMBL/GenBank/DDBJ databases">
        <authorList>
            <person name="Palmer J.M."/>
        </authorList>
    </citation>
    <scope>NUCLEOTIDE SEQUENCE [LARGE SCALE GENOMIC DNA]</scope>
    <source>
        <strain evidence="6 7">TWF506</strain>
    </source>
</reference>
<dbReference type="EMBL" id="JAVHJM010000006">
    <property type="protein sequence ID" value="KAK6513001.1"/>
    <property type="molecule type" value="Genomic_DNA"/>
</dbReference>
<keyword evidence="2" id="KW-0040">ANK repeat</keyword>
<protein>
    <recommendedName>
        <fullName evidence="8">Protein SSH4</fullName>
    </recommendedName>
</protein>
<feature type="region of interest" description="Disordered" evidence="3">
    <location>
        <begin position="423"/>
        <end position="449"/>
    </location>
</feature>
<evidence type="ECO:0008006" key="8">
    <source>
        <dbReference type="Google" id="ProtNLM"/>
    </source>
</evidence>
<dbReference type="Pfam" id="PF24883">
    <property type="entry name" value="NPHP3_N"/>
    <property type="match status" value="2"/>
</dbReference>
<name>A0AAN8NI54_9PEZI</name>
<dbReference type="InterPro" id="IPR056884">
    <property type="entry name" value="NPHP3-like_N"/>
</dbReference>
<gene>
    <name evidence="6" type="ORF">TWF506_009163</name>
</gene>
<feature type="region of interest" description="Disordered" evidence="3">
    <location>
        <begin position="708"/>
        <end position="729"/>
    </location>
</feature>
<dbReference type="Gene3D" id="1.25.40.20">
    <property type="entry name" value="Ankyrin repeat-containing domain"/>
    <property type="match status" value="2"/>
</dbReference>
<accession>A0AAN8NI54</accession>
<dbReference type="Pfam" id="PF12796">
    <property type="entry name" value="Ank_2"/>
    <property type="match status" value="1"/>
</dbReference>
<sequence>MARTSNFTVARTSTEKEDSRCWLTAKACFRERIKDYKPAPKPERVDDFLHSNVDVNKAILECGELEAKVYEQYNEKVQRLLGVLHLAGENDTESCGQFLDASTIIATIILNCRLYENRHRNSEDTKSTELTNQIIEAIEEVITVILEFCWYATRKFRKNSRIRSFRDLLGSPSAASDKYEEIIRKYRKLRSMASIQFEEYVIDMKVTVQTSKLAVISEDENIEMLKRLILSDFGGIQDTLRPIQVDIYTTKFKTNSISQGIYEINDSADLPTQKQNINERFRELYMSLRPSDAHLRQLELTLAPLLQRLQTIRISQWLFENEHYRQWAEGDQKFLYIKGRAGFGKSVTMALAVRELEKSLYHRRPESPCPVIFFFFKREDDETRTTDSAISSLVAQLFQERYVSTIEENLALIRALSAPGPTDKPGYRNRLSSSSGPNGHAVASEAVDPQLNHRDSNMNILKRLAKAIGKTIYIVLDGIDECVDYESSNLISELIELGRSENTKVKILLSSREGIGLEERFGETEANTEDSDPDNAKLYCQVHDDATILTINKFTNEKDMKLYLKSHLKRLLWYKTTPQMVPEKNHLQDGDADKYQNVPDSIKRKGEIRSIVEKIQMKAQGMFTYSTMVIADLQQPSPLSIKRRIKRLPDNIGGLYEKHLWSLTPAQRNLVTLALERVVFAPGVMNTLEIIEQFKNIYLDLGGDSSASSSSEGEAGSEDGIPTDNAKDQIRKPMITPIEAIRRGVKNAEVVYTIRHLEAAGKQFFKFSRRQETIQLISKSVFDWIEKEVQNADDTFSFKAPIIDIFKFNDDGEMEIKVPKQIAEHHQTLRSFRRRRDIYLDILIYNLQVLTSRKFQDIYTPAYYSLENPNSSTNPYLPFYSDSQDDAKIERARVAMESYGDHRGELKYLDYYMLEVDRLWPHNERIGRRWTKLESVLQKFSDPEVFARWSAEFLLMQRIFWDDILPPRALITPGSLAAHFGWEIYLEFLVKNEELKYNLDFDLQNPSLFGSTILHTEGIKLLPRIIELILAKMSPRHYKYNITDWKGETPFLRCLSEFRPSNTLNTAQRGCLVESMMVMLHYDLEPYLCFNRTVSDTPIPKLFSTSGLNSRDISKVESTLASNLLRSYDMDLISWVIGKYGSNTALFDINYADAQGNTVLHEIWKIDFPIRNMRIEILRLLLDHGADPSAQNSDSLAPLALAAQALDEQGVKLLLDQGADIDDIDVYGQTAFMITARLSDETTGRDSEDKILSMLRLLKNRGADITVRAKFPGLTPLMWAVVHGRWMVADAILQMCKSQTRPRDSSYLMQANWDGETLLHIATKCQTMGLAGVKFVIENMDEASIMELLEMEDGNSQTALELATRNNLELSCYFVACYYQYSGRRNESIESKELWLPRKLASRFFWSAATEFKSIMEDSEFMKPAYEALTKTKPYSGWLLHALASSNNIDKSLMLEVLGTKAGPVTQFEQDEEGWDMFDWAFAYGQEPVVLKILKGMDYTTRRMGWAAGRGNRRIQRWKTKHRAIQDTEEGLHIKFITKDELNEGLEYSNVVSLISGHPIPSYAPLFYYEVTINEVGKSFSLGYTVDFPSLNHPVGSSKCAPASFGFRNDGCFLSRRPHRREDSAIDEQYENDDEYIYFEDSNFDKTDDEETDSEELSSQEGLSFGAGDTVGCGYDQRIHEIFWTLNGKLTGVSVTDVKLRLWPIISGVGFDIDTNFGGREFVWKGEREG</sequence>
<keyword evidence="1" id="KW-0677">Repeat</keyword>
<feature type="domain" description="SPRY" evidence="4">
    <location>
        <begin position="1568"/>
        <end position="1718"/>
    </location>
</feature>
<feature type="compositionally biased region" description="Low complexity" evidence="3">
    <location>
        <begin position="708"/>
        <end position="720"/>
    </location>
</feature>
<organism evidence="6 7">
    <name type="scientific">Arthrobotrys conoides</name>
    <dbReference type="NCBI Taxonomy" id="74498"/>
    <lineage>
        <taxon>Eukaryota</taxon>
        <taxon>Fungi</taxon>
        <taxon>Dikarya</taxon>
        <taxon>Ascomycota</taxon>
        <taxon>Pezizomycotina</taxon>
        <taxon>Orbiliomycetes</taxon>
        <taxon>Orbiliales</taxon>
        <taxon>Orbiliaceae</taxon>
        <taxon>Arthrobotrys</taxon>
    </lineage>
</organism>
<keyword evidence="7" id="KW-1185">Reference proteome</keyword>
<comment type="caution">
    <text evidence="6">The sequence shown here is derived from an EMBL/GenBank/DDBJ whole genome shotgun (WGS) entry which is preliminary data.</text>
</comment>
<dbReference type="PROSITE" id="PS50297">
    <property type="entry name" value="ANK_REP_REGION"/>
    <property type="match status" value="1"/>
</dbReference>
<dbReference type="SUPFAM" id="SSF52540">
    <property type="entry name" value="P-loop containing nucleoside triphosphate hydrolases"/>
    <property type="match status" value="1"/>
</dbReference>
<feature type="domain" description="Nephrocystin 3-like N-terminal" evidence="5">
    <location>
        <begin position="316"/>
        <end position="401"/>
    </location>
</feature>